<dbReference type="Pfam" id="PF00857">
    <property type="entry name" value="Isochorismatase"/>
    <property type="match status" value="1"/>
</dbReference>
<name>A0A7R9C1E5_9CRUS</name>
<proteinExistence type="inferred from homology"/>
<dbReference type="InterPro" id="IPR000868">
    <property type="entry name" value="Isochorismatase-like_dom"/>
</dbReference>
<keyword evidence="4" id="KW-1185">Reference proteome</keyword>
<evidence type="ECO:0000259" key="2">
    <source>
        <dbReference type="Pfam" id="PF00857"/>
    </source>
</evidence>
<dbReference type="FunFam" id="3.40.50.850:FF:000001">
    <property type="entry name" value="Isochorismatase domain-containing protein 1"/>
    <property type="match status" value="1"/>
</dbReference>
<dbReference type="Proteomes" id="UP000678499">
    <property type="component" value="Unassembled WGS sequence"/>
</dbReference>
<evidence type="ECO:0000313" key="4">
    <source>
        <dbReference type="Proteomes" id="UP000678499"/>
    </source>
</evidence>
<dbReference type="EMBL" id="CAJPEX010006338">
    <property type="protein sequence ID" value="CAG0924031.1"/>
    <property type="molecule type" value="Genomic_DNA"/>
</dbReference>
<dbReference type="PANTHER" id="PTHR14119:SF3">
    <property type="entry name" value="ISOCHORISMATASE DOMAIN-CONTAINING PROTEIN 2"/>
    <property type="match status" value="1"/>
</dbReference>
<accession>A0A7R9C1E5</accession>
<evidence type="ECO:0000256" key="1">
    <source>
        <dbReference type="ARBA" id="ARBA00006336"/>
    </source>
</evidence>
<reference evidence="3" key="1">
    <citation type="submission" date="2020-11" db="EMBL/GenBank/DDBJ databases">
        <authorList>
            <person name="Tran Van P."/>
        </authorList>
    </citation>
    <scope>NUCLEOTIDE SEQUENCE</scope>
</reference>
<dbReference type="SUPFAM" id="SSF52499">
    <property type="entry name" value="Isochorismatase-like hydrolases"/>
    <property type="match status" value="1"/>
</dbReference>
<dbReference type="CDD" id="cd01012">
    <property type="entry name" value="YcaC_related"/>
    <property type="match status" value="1"/>
</dbReference>
<protein>
    <recommendedName>
        <fullName evidence="2">Isochorismatase-like domain-containing protein</fullName>
    </recommendedName>
</protein>
<gene>
    <name evidence="3" type="ORF">NMOB1V02_LOCUS11488</name>
</gene>
<feature type="domain" description="Isochorismatase-like" evidence="2">
    <location>
        <begin position="16"/>
        <end position="163"/>
    </location>
</feature>
<organism evidence="3">
    <name type="scientific">Notodromas monacha</name>
    <dbReference type="NCBI Taxonomy" id="399045"/>
    <lineage>
        <taxon>Eukaryota</taxon>
        <taxon>Metazoa</taxon>
        <taxon>Ecdysozoa</taxon>
        <taxon>Arthropoda</taxon>
        <taxon>Crustacea</taxon>
        <taxon>Oligostraca</taxon>
        <taxon>Ostracoda</taxon>
        <taxon>Podocopa</taxon>
        <taxon>Podocopida</taxon>
        <taxon>Cypridocopina</taxon>
        <taxon>Cypridoidea</taxon>
        <taxon>Cyprididae</taxon>
        <taxon>Notodromas</taxon>
    </lineage>
</organism>
<evidence type="ECO:0000313" key="3">
    <source>
        <dbReference type="EMBL" id="CAD7283879.1"/>
    </source>
</evidence>
<dbReference type="Gene3D" id="3.40.50.850">
    <property type="entry name" value="Isochorismatase-like"/>
    <property type="match status" value="1"/>
</dbReference>
<dbReference type="OrthoDB" id="413953at2759"/>
<dbReference type="InterPro" id="IPR050993">
    <property type="entry name" value="Isochorismatase_domain"/>
</dbReference>
<dbReference type="AlphaFoldDB" id="A0A7R9C1E5"/>
<sequence>MSSTAKIGRLVAKNAALFLCDMQEKFRGRIAYYPEILQVSKRLLDSAKLLDIPIVATEQYPKGLGHTVPELNLSASGIKPFEKSSFSMCIPAVLEKLKSSGASAVMVCGIEAHVCVQHTTLALIEHGFDVHIIADACSSRTMIDRMYAFKRMKQSGAFITTSESAILGLVEGSAHPKFREVQKIIWESAPDTGLLKK</sequence>
<comment type="similarity">
    <text evidence="1">Belongs to the isochorismatase family.</text>
</comment>
<dbReference type="InterPro" id="IPR036380">
    <property type="entry name" value="Isochorismatase-like_sf"/>
</dbReference>
<dbReference type="PANTHER" id="PTHR14119">
    <property type="entry name" value="HYDROLASE"/>
    <property type="match status" value="1"/>
</dbReference>
<dbReference type="EMBL" id="OA888375">
    <property type="protein sequence ID" value="CAD7283879.1"/>
    <property type="molecule type" value="Genomic_DNA"/>
</dbReference>